<evidence type="ECO:0000256" key="1">
    <source>
        <dbReference type="SAM" id="MobiDB-lite"/>
    </source>
</evidence>
<name>A0ABD2K3G4_HETSC</name>
<dbReference type="PANTHER" id="PTHR36935:SF1">
    <property type="entry name" value="RAS FAMILY PROTEIN"/>
    <property type="match status" value="1"/>
</dbReference>
<dbReference type="PANTHER" id="PTHR36935">
    <property type="entry name" value="PROTEIN CBG00261"/>
    <property type="match status" value="1"/>
</dbReference>
<feature type="compositionally biased region" description="Basic residues" evidence="1">
    <location>
        <begin position="257"/>
        <end position="273"/>
    </location>
</feature>
<accession>A0ABD2K3G4</accession>
<feature type="compositionally biased region" description="Polar residues" evidence="1">
    <location>
        <begin position="329"/>
        <end position="358"/>
    </location>
</feature>
<feature type="compositionally biased region" description="Basic and acidic residues" evidence="1">
    <location>
        <begin position="316"/>
        <end position="328"/>
    </location>
</feature>
<proteinExistence type="predicted"/>
<dbReference type="AlphaFoldDB" id="A0ABD2K3G4"/>
<organism evidence="2 3">
    <name type="scientific">Heterodera schachtii</name>
    <name type="common">Sugarbeet cyst nematode worm</name>
    <name type="synonym">Tylenchus schachtii</name>
    <dbReference type="NCBI Taxonomy" id="97005"/>
    <lineage>
        <taxon>Eukaryota</taxon>
        <taxon>Metazoa</taxon>
        <taxon>Ecdysozoa</taxon>
        <taxon>Nematoda</taxon>
        <taxon>Chromadorea</taxon>
        <taxon>Rhabditida</taxon>
        <taxon>Tylenchina</taxon>
        <taxon>Tylenchomorpha</taxon>
        <taxon>Tylenchoidea</taxon>
        <taxon>Heteroderidae</taxon>
        <taxon>Heteroderinae</taxon>
        <taxon>Heterodera</taxon>
    </lineage>
</organism>
<feature type="region of interest" description="Disordered" evidence="1">
    <location>
        <begin position="392"/>
        <end position="467"/>
    </location>
</feature>
<evidence type="ECO:0000313" key="2">
    <source>
        <dbReference type="EMBL" id="KAL3097424.1"/>
    </source>
</evidence>
<dbReference type="InterPro" id="IPR027417">
    <property type="entry name" value="P-loop_NTPase"/>
</dbReference>
<feature type="region of interest" description="Disordered" evidence="1">
    <location>
        <begin position="254"/>
        <end position="275"/>
    </location>
</feature>
<dbReference type="Gene3D" id="3.40.50.300">
    <property type="entry name" value="P-loop containing nucleotide triphosphate hydrolases"/>
    <property type="match status" value="1"/>
</dbReference>
<sequence length="467" mass="52196">MNDLLPLPNSLSSPSLLSSSSADAAKEYRLVLLGTQHKKPLFKKMCSAAQKFEQHIQYADIWYLTFQFKDSEEPVVVEITDPGTEKTGERQMAIQQKSDAIILCYSAFNPDSFLALESVTEDFQTFHGKSPATLLLCNEDQLAEEGFEDGHETDTADDGYGTNSGGGSPSDREMPPQTVPKRRSTTPTGRQHSMERIREAREGGRCPIGKEKGEQLCHSLGPNCEFRSLSFADQLADHFVLDLVGQLIRRATEIRQNNRRNRPARPNAPRRRLSPSPLVHILRRKTSIIRRKIMPKMKSKSRERAKTTNEVGGEEEEKHRKEETKEQKALTSASSQELPATTSSSMGIINENANGDNGTTKDEPQNVVKKQKNYVQGMGALLKTLTYPRERVRVGASKGRENVDRSTERKSAGTAAAEADSASSTRVNNFIKEGETAETEEQQQQKEQRLQQKKRSDRTQSTACTIQ</sequence>
<comment type="caution">
    <text evidence="2">The sequence shown here is derived from an EMBL/GenBank/DDBJ whole genome shotgun (WGS) entry which is preliminary data.</text>
</comment>
<reference evidence="2 3" key="1">
    <citation type="submission" date="2024-10" db="EMBL/GenBank/DDBJ databases">
        <authorList>
            <person name="Kim D."/>
        </authorList>
    </citation>
    <scope>NUCLEOTIDE SEQUENCE [LARGE SCALE GENOMIC DNA]</scope>
    <source>
        <strain evidence="2">Taebaek</strain>
    </source>
</reference>
<gene>
    <name evidence="2" type="ORF">niasHS_003872</name>
</gene>
<feature type="region of interest" description="Disordered" evidence="1">
    <location>
        <begin position="146"/>
        <end position="211"/>
    </location>
</feature>
<dbReference type="Proteomes" id="UP001620645">
    <property type="component" value="Unassembled WGS sequence"/>
</dbReference>
<feature type="compositionally biased region" description="Low complexity" evidence="1">
    <location>
        <begin position="412"/>
        <end position="424"/>
    </location>
</feature>
<dbReference type="EMBL" id="JBICCN010000054">
    <property type="protein sequence ID" value="KAL3097424.1"/>
    <property type="molecule type" value="Genomic_DNA"/>
</dbReference>
<feature type="compositionally biased region" description="Basic and acidic residues" evidence="1">
    <location>
        <begin position="192"/>
        <end position="211"/>
    </location>
</feature>
<evidence type="ECO:0000313" key="3">
    <source>
        <dbReference type="Proteomes" id="UP001620645"/>
    </source>
</evidence>
<keyword evidence="3" id="KW-1185">Reference proteome</keyword>
<protein>
    <submittedName>
        <fullName evidence="2">Uncharacterized protein</fullName>
    </submittedName>
</protein>
<feature type="region of interest" description="Disordered" evidence="1">
    <location>
        <begin position="295"/>
        <end position="365"/>
    </location>
</feature>
<feature type="compositionally biased region" description="Basic and acidic residues" evidence="1">
    <location>
        <begin position="392"/>
        <end position="411"/>
    </location>
</feature>